<dbReference type="InterPro" id="IPR029063">
    <property type="entry name" value="SAM-dependent_MTases_sf"/>
</dbReference>
<evidence type="ECO:0000256" key="10">
    <source>
        <dbReference type="RuleBase" id="RU366043"/>
    </source>
</evidence>
<evidence type="ECO:0000256" key="3">
    <source>
        <dbReference type="ARBA" id="ARBA00022679"/>
    </source>
</evidence>
<dbReference type="Gene3D" id="3.40.50.150">
    <property type="entry name" value="Vaccinia Virus protein VP39"/>
    <property type="match status" value="1"/>
</dbReference>
<protein>
    <recommendedName>
        <fullName evidence="10">Methyltransferase</fullName>
        <ecNumber evidence="10">2.1.1.-</ecNumber>
    </recommendedName>
</protein>
<dbReference type="GO" id="GO:0032259">
    <property type="term" value="P:methylation"/>
    <property type="evidence" value="ECO:0007669"/>
    <property type="project" value="UniProtKB-KW"/>
</dbReference>
<dbReference type="EC" id="2.1.1.-" evidence="10"/>
<keyword evidence="5 10" id="KW-0735">Signal-anchor</keyword>
<keyword evidence="4" id="KW-0812">Transmembrane</keyword>
<dbReference type="GO" id="GO:0008168">
    <property type="term" value="F:methyltransferase activity"/>
    <property type="evidence" value="ECO:0007669"/>
    <property type="project" value="UniProtKB-UniRule"/>
</dbReference>
<evidence type="ECO:0000313" key="11">
    <source>
        <dbReference type="EMBL" id="KAK8914515.1"/>
    </source>
</evidence>
<dbReference type="GO" id="GO:0005802">
    <property type="term" value="C:trans-Golgi network"/>
    <property type="evidence" value="ECO:0007669"/>
    <property type="project" value="TreeGrafter"/>
</dbReference>
<gene>
    <name evidence="11" type="ORF">KSP39_PZI023777</name>
</gene>
<dbReference type="FunFam" id="3.40.50.150:FF:000076">
    <property type="entry name" value="probable methyltransferase PMT21"/>
    <property type="match status" value="1"/>
</dbReference>
<keyword evidence="2 10" id="KW-0489">Methyltransferase</keyword>
<keyword evidence="6" id="KW-1133">Transmembrane helix</keyword>
<evidence type="ECO:0000256" key="6">
    <source>
        <dbReference type="ARBA" id="ARBA00022989"/>
    </source>
</evidence>
<dbReference type="AlphaFoldDB" id="A0AAP0AU28"/>
<name>A0AAP0AU28_9ASPA</name>
<evidence type="ECO:0000256" key="2">
    <source>
        <dbReference type="ARBA" id="ARBA00022603"/>
    </source>
</evidence>
<reference evidence="11 12" key="1">
    <citation type="journal article" date="2022" name="Nat. Plants">
        <title>Genomes of leafy and leafless Platanthera orchids illuminate the evolution of mycoheterotrophy.</title>
        <authorList>
            <person name="Li M.H."/>
            <person name="Liu K.W."/>
            <person name="Li Z."/>
            <person name="Lu H.C."/>
            <person name="Ye Q.L."/>
            <person name="Zhang D."/>
            <person name="Wang J.Y."/>
            <person name="Li Y.F."/>
            <person name="Zhong Z.M."/>
            <person name="Liu X."/>
            <person name="Yu X."/>
            <person name="Liu D.K."/>
            <person name="Tu X.D."/>
            <person name="Liu B."/>
            <person name="Hao Y."/>
            <person name="Liao X.Y."/>
            <person name="Jiang Y.T."/>
            <person name="Sun W.H."/>
            <person name="Chen J."/>
            <person name="Chen Y.Q."/>
            <person name="Ai Y."/>
            <person name="Zhai J.W."/>
            <person name="Wu S.S."/>
            <person name="Zhou Z."/>
            <person name="Hsiao Y.Y."/>
            <person name="Wu W.L."/>
            <person name="Chen Y.Y."/>
            <person name="Lin Y.F."/>
            <person name="Hsu J.L."/>
            <person name="Li C.Y."/>
            <person name="Wang Z.W."/>
            <person name="Zhao X."/>
            <person name="Zhong W.Y."/>
            <person name="Ma X.K."/>
            <person name="Ma L."/>
            <person name="Huang J."/>
            <person name="Chen G.Z."/>
            <person name="Huang M.Z."/>
            <person name="Huang L."/>
            <person name="Peng D.H."/>
            <person name="Luo Y.B."/>
            <person name="Zou S.Q."/>
            <person name="Chen S.P."/>
            <person name="Lan S."/>
            <person name="Tsai W.C."/>
            <person name="Van de Peer Y."/>
            <person name="Liu Z.J."/>
        </authorList>
    </citation>
    <scope>NUCLEOTIDE SEQUENCE [LARGE SCALE GENOMIC DNA]</scope>
    <source>
        <strain evidence="11">Lor287</strain>
    </source>
</reference>
<evidence type="ECO:0000313" key="12">
    <source>
        <dbReference type="Proteomes" id="UP001418222"/>
    </source>
</evidence>
<comment type="caution">
    <text evidence="11">The sequence shown here is derived from an EMBL/GenBank/DDBJ whole genome shotgun (WGS) entry which is preliminary data.</text>
</comment>
<keyword evidence="12" id="KW-1185">Reference proteome</keyword>
<evidence type="ECO:0000256" key="9">
    <source>
        <dbReference type="ARBA" id="ARBA00060399"/>
    </source>
</evidence>
<proteinExistence type="inferred from homology"/>
<keyword evidence="7" id="KW-0472">Membrane</keyword>
<dbReference type="Pfam" id="PF03141">
    <property type="entry name" value="Methyltransf_29"/>
    <property type="match status" value="1"/>
</dbReference>
<evidence type="ECO:0000256" key="5">
    <source>
        <dbReference type="ARBA" id="ARBA00022968"/>
    </source>
</evidence>
<dbReference type="PANTHER" id="PTHR10108">
    <property type="entry name" value="SAM-DEPENDENT METHYLTRANSFERASE"/>
    <property type="match status" value="1"/>
</dbReference>
<dbReference type="Proteomes" id="UP001418222">
    <property type="component" value="Unassembled WGS sequence"/>
</dbReference>
<organism evidence="11 12">
    <name type="scientific">Platanthera zijinensis</name>
    <dbReference type="NCBI Taxonomy" id="2320716"/>
    <lineage>
        <taxon>Eukaryota</taxon>
        <taxon>Viridiplantae</taxon>
        <taxon>Streptophyta</taxon>
        <taxon>Embryophyta</taxon>
        <taxon>Tracheophyta</taxon>
        <taxon>Spermatophyta</taxon>
        <taxon>Magnoliopsida</taxon>
        <taxon>Liliopsida</taxon>
        <taxon>Asparagales</taxon>
        <taxon>Orchidaceae</taxon>
        <taxon>Orchidoideae</taxon>
        <taxon>Orchideae</taxon>
        <taxon>Orchidinae</taxon>
        <taxon>Platanthera</taxon>
    </lineage>
</organism>
<dbReference type="InterPro" id="IPR004159">
    <property type="entry name" value="Put_SAM_MeTrfase"/>
</dbReference>
<dbReference type="CDD" id="cd02440">
    <property type="entry name" value="AdoMet_MTases"/>
    <property type="match status" value="1"/>
</dbReference>
<evidence type="ECO:0000256" key="7">
    <source>
        <dbReference type="ARBA" id="ARBA00023136"/>
    </source>
</evidence>
<keyword evidence="8 10" id="KW-0325">Glycoprotein</keyword>
<evidence type="ECO:0000256" key="4">
    <source>
        <dbReference type="ARBA" id="ARBA00022692"/>
    </source>
</evidence>
<dbReference type="GO" id="GO:0016020">
    <property type="term" value="C:membrane"/>
    <property type="evidence" value="ECO:0007669"/>
    <property type="project" value="UniProtKB-SubCell"/>
</dbReference>
<dbReference type="EMBL" id="JBBWWQ010000021">
    <property type="protein sequence ID" value="KAK8914515.1"/>
    <property type="molecule type" value="Genomic_DNA"/>
</dbReference>
<comment type="subcellular location">
    <subcellularLocation>
        <location evidence="9">Endomembrane system</location>
        <topology evidence="9">Single-pass type II membrane protein</topology>
    </subcellularLocation>
    <subcellularLocation>
        <location evidence="10">Membrane</location>
        <topology evidence="10">Single-pass type II membrane protein</topology>
    </subcellularLocation>
</comment>
<dbReference type="SUPFAM" id="SSF53335">
    <property type="entry name" value="S-adenosyl-L-methionine-dependent methyltransferases"/>
    <property type="match status" value="2"/>
</dbReference>
<dbReference type="PANTHER" id="PTHR10108:SF968">
    <property type="entry name" value="METHYLTRANSFERASE PMT19-RELATED"/>
    <property type="match status" value="1"/>
</dbReference>
<sequence>MVWPSLSSSFLLNPSRKMLAFSSLTSLLCLLSYLIGINIFSLSSLLSASSPSSHLQCPIPPPSNSSPSSPSLAFLPRHTASTLIPLPPERLPAIPFCSGNFTHYCPCHDPTRERLFPTAHFSQRERHCPSAVDRPSPCRVPRPSGYRAPIPWPESRRGVWFANVPFKRLSAYKADQNWVRIEGKKLVFPGGGTSFPHGVESYVRHISKLVPLKTGEVRTVLDIGCGVASFGNHLLDYNVLTMSVAPRDVHEAQVQFALERGLPAMLGVLSIFRLPYPSRSFDMAHCARCLIKWASREGLYLLEIDRILRPGGYWVLSGPPINGKNMYKGWERTPEDLDAEQNGIEDLAKRLCWKKIAENGPVAVWRKPTNHIHCATKLNKVKSPKFCKVRDPDAAWYDEMQSCITPLPKVEQVRDTAGGGMIAKWPKRLNAVPPRIKSWTVEGVTAETFNHDNLIWSQRVSNYGFYIKFGLASKYRNIMDMNAGLGGFASALAKYPVWVMNVVPVNSSINTLGVIYERGLIGTYMNWCEAFSTYPRTYDLIHAHGIFSMYMDKCDFATILLEMDRILRPEGTVILRDHVDIIVKAKSKAERLGWQCRIVHSEKGPFDEEKLLIVDNSIS</sequence>
<keyword evidence="3 10" id="KW-0808">Transferase</keyword>
<dbReference type="GO" id="GO:0005768">
    <property type="term" value="C:endosome"/>
    <property type="evidence" value="ECO:0007669"/>
    <property type="project" value="TreeGrafter"/>
</dbReference>
<evidence type="ECO:0000256" key="8">
    <source>
        <dbReference type="ARBA" id="ARBA00023180"/>
    </source>
</evidence>
<comment type="similarity">
    <text evidence="1 10">Belongs to the methyltransferase superfamily.</text>
</comment>
<evidence type="ECO:0000256" key="1">
    <source>
        <dbReference type="ARBA" id="ARBA00008361"/>
    </source>
</evidence>
<accession>A0AAP0AU28</accession>